<keyword evidence="2" id="KW-0472">Membrane</keyword>
<proteinExistence type="predicted"/>
<evidence type="ECO:0000259" key="3">
    <source>
        <dbReference type="PROSITE" id="PS50222"/>
    </source>
</evidence>
<dbReference type="GO" id="GO:0005509">
    <property type="term" value="F:calcium ion binding"/>
    <property type="evidence" value="ECO:0007669"/>
    <property type="project" value="InterPro"/>
</dbReference>
<dbReference type="SUPFAM" id="SSF47473">
    <property type="entry name" value="EF-hand"/>
    <property type="match status" value="1"/>
</dbReference>
<dbReference type="InterPro" id="IPR011992">
    <property type="entry name" value="EF-hand-dom_pair"/>
</dbReference>
<feature type="transmembrane region" description="Helical" evidence="2">
    <location>
        <begin position="63"/>
        <end position="82"/>
    </location>
</feature>
<dbReference type="Proteomes" id="UP001445335">
    <property type="component" value="Unassembled WGS sequence"/>
</dbReference>
<feature type="domain" description="EF-hand" evidence="3">
    <location>
        <begin position="259"/>
        <end position="294"/>
    </location>
</feature>
<feature type="domain" description="EF-hand" evidence="3">
    <location>
        <begin position="223"/>
        <end position="258"/>
    </location>
</feature>
<name>A0AAW1RZL5_9CHLO</name>
<evidence type="ECO:0000313" key="4">
    <source>
        <dbReference type="EMBL" id="KAK9839200.1"/>
    </source>
</evidence>
<keyword evidence="2" id="KW-1133">Transmembrane helix</keyword>
<dbReference type="Gene3D" id="1.10.238.10">
    <property type="entry name" value="EF-hand"/>
    <property type="match status" value="1"/>
</dbReference>
<protein>
    <recommendedName>
        <fullName evidence="3">EF-hand domain-containing protein</fullName>
    </recommendedName>
</protein>
<evidence type="ECO:0000256" key="2">
    <source>
        <dbReference type="SAM" id="Phobius"/>
    </source>
</evidence>
<dbReference type="PROSITE" id="PS50222">
    <property type="entry name" value="EF_HAND_2"/>
    <property type="match status" value="2"/>
</dbReference>
<evidence type="ECO:0000313" key="5">
    <source>
        <dbReference type="Proteomes" id="UP001445335"/>
    </source>
</evidence>
<dbReference type="EMBL" id="JALJOU010000017">
    <property type="protein sequence ID" value="KAK9839200.1"/>
    <property type="molecule type" value="Genomic_DNA"/>
</dbReference>
<keyword evidence="5" id="KW-1185">Reference proteome</keyword>
<organism evidence="4 5">
    <name type="scientific">Elliptochloris bilobata</name>
    <dbReference type="NCBI Taxonomy" id="381761"/>
    <lineage>
        <taxon>Eukaryota</taxon>
        <taxon>Viridiplantae</taxon>
        <taxon>Chlorophyta</taxon>
        <taxon>core chlorophytes</taxon>
        <taxon>Trebouxiophyceae</taxon>
        <taxon>Trebouxiophyceae incertae sedis</taxon>
        <taxon>Elliptochloris clade</taxon>
        <taxon>Elliptochloris</taxon>
    </lineage>
</organism>
<dbReference type="AlphaFoldDB" id="A0AAW1RZL5"/>
<reference evidence="4 5" key="1">
    <citation type="journal article" date="2024" name="Nat. Commun.">
        <title>Phylogenomics reveals the evolutionary origins of lichenization in chlorophyte algae.</title>
        <authorList>
            <person name="Puginier C."/>
            <person name="Libourel C."/>
            <person name="Otte J."/>
            <person name="Skaloud P."/>
            <person name="Haon M."/>
            <person name="Grisel S."/>
            <person name="Petersen M."/>
            <person name="Berrin J.G."/>
            <person name="Delaux P.M."/>
            <person name="Dal Grande F."/>
            <person name="Keller J."/>
        </authorList>
    </citation>
    <scope>NUCLEOTIDE SEQUENCE [LARGE SCALE GENOMIC DNA]</scope>
    <source>
        <strain evidence="4 5">SAG 245.80</strain>
    </source>
</reference>
<comment type="caution">
    <text evidence="4">The sequence shown here is derived from an EMBL/GenBank/DDBJ whole genome shotgun (WGS) entry which is preliminary data.</text>
</comment>
<keyword evidence="1" id="KW-0106">Calcium</keyword>
<dbReference type="Pfam" id="PF13499">
    <property type="entry name" value="EF-hand_7"/>
    <property type="match status" value="1"/>
</dbReference>
<keyword evidence="2" id="KW-0812">Transmembrane</keyword>
<dbReference type="PROSITE" id="PS00018">
    <property type="entry name" value="EF_HAND_1"/>
    <property type="match status" value="1"/>
</dbReference>
<dbReference type="InterPro" id="IPR002048">
    <property type="entry name" value="EF_hand_dom"/>
</dbReference>
<sequence length="301" mass="32544">MLVRAVETEEKKPDTKDKDKADRLVRGLDKATAQNILKVWEQTGAGSSPDALRKMLINRSLRTLGTVLLQVALDTGASWGAFSTAGYIASGADFFGKIAVEYLAYALGLYFAIGVVLDAFLLGATGYAAIQYSTNAEAFLQAVRQVAGARQQSGLDVVDKAQSAVNLVKVIGALNQISDMLRAEAGNASGGRQSSLKSLSAFLTLSKAQERGFDADKFGLSSDEAAQIATVFSRFDENDDMVLEPLEVKRLFREEGFSFSEEEETKAVQLLDTSGDGLIQFEEFVDFWVNKVDPSKAQAKP</sequence>
<gene>
    <name evidence="4" type="ORF">WJX81_000871</name>
</gene>
<feature type="transmembrane region" description="Helical" evidence="2">
    <location>
        <begin position="102"/>
        <end position="130"/>
    </location>
</feature>
<evidence type="ECO:0000256" key="1">
    <source>
        <dbReference type="ARBA" id="ARBA00022837"/>
    </source>
</evidence>
<dbReference type="InterPro" id="IPR018247">
    <property type="entry name" value="EF_Hand_1_Ca_BS"/>
</dbReference>
<accession>A0AAW1RZL5</accession>